<evidence type="ECO:0000313" key="3">
    <source>
        <dbReference type="Proteomes" id="UP001497516"/>
    </source>
</evidence>
<name>A0AAV2DXX4_9ROSI</name>
<proteinExistence type="predicted"/>
<evidence type="ECO:0000313" key="2">
    <source>
        <dbReference type="EMBL" id="CAL1378337.1"/>
    </source>
</evidence>
<keyword evidence="3" id="KW-1185">Reference proteome</keyword>
<dbReference type="Proteomes" id="UP001497516">
    <property type="component" value="Chromosome 3"/>
</dbReference>
<organism evidence="2 3">
    <name type="scientific">Linum trigynum</name>
    <dbReference type="NCBI Taxonomy" id="586398"/>
    <lineage>
        <taxon>Eukaryota</taxon>
        <taxon>Viridiplantae</taxon>
        <taxon>Streptophyta</taxon>
        <taxon>Embryophyta</taxon>
        <taxon>Tracheophyta</taxon>
        <taxon>Spermatophyta</taxon>
        <taxon>Magnoliopsida</taxon>
        <taxon>eudicotyledons</taxon>
        <taxon>Gunneridae</taxon>
        <taxon>Pentapetalae</taxon>
        <taxon>rosids</taxon>
        <taxon>fabids</taxon>
        <taxon>Malpighiales</taxon>
        <taxon>Linaceae</taxon>
        <taxon>Linum</taxon>
    </lineage>
</organism>
<feature type="region of interest" description="Disordered" evidence="1">
    <location>
        <begin position="1"/>
        <end position="62"/>
    </location>
</feature>
<reference evidence="2 3" key="1">
    <citation type="submission" date="2024-04" db="EMBL/GenBank/DDBJ databases">
        <authorList>
            <person name="Fracassetti M."/>
        </authorList>
    </citation>
    <scope>NUCLEOTIDE SEQUENCE [LARGE SCALE GENOMIC DNA]</scope>
</reference>
<gene>
    <name evidence="2" type="ORF">LTRI10_LOCUS19927</name>
</gene>
<evidence type="ECO:0000256" key="1">
    <source>
        <dbReference type="SAM" id="MobiDB-lite"/>
    </source>
</evidence>
<protein>
    <submittedName>
        <fullName evidence="2">Uncharacterized protein</fullName>
    </submittedName>
</protein>
<dbReference type="EMBL" id="OZ034816">
    <property type="protein sequence ID" value="CAL1378337.1"/>
    <property type="molecule type" value="Genomic_DNA"/>
</dbReference>
<sequence>MKAGQNLKVNRTKKLKVKGGQNLQDMGQSRDNDGATKKSPAKYVTPGSLGRRVPNRPTSFSSLMYLSTPHSARESPVVTSNMAQRAREVLVERKMQVPLEEPTVEDAQVEPAANMAADADMDANDDVHVAANDESANRGKFIVNLMT</sequence>
<dbReference type="AlphaFoldDB" id="A0AAV2DXX4"/>
<accession>A0AAV2DXX4</accession>